<dbReference type="Pfam" id="PF01553">
    <property type="entry name" value="Acyltransferase"/>
    <property type="match status" value="1"/>
</dbReference>
<evidence type="ECO:0000256" key="1">
    <source>
        <dbReference type="ARBA" id="ARBA00005189"/>
    </source>
</evidence>
<keyword evidence="3 8" id="KW-0808">Transferase</keyword>
<evidence type="ECO:0000256" key="4">
    <source>
        <dbReference type="ARBA" id="ARBA00023098"/>
    </source>
</evidence>
<keyword evidence="6" id="KW-0812">Transmembrane</keyword>
<feature type="transmembrane region" description="Helical" evidence="6">
    <location>
        <begin position="12"/>
        <end position="35"/>
    </location>
</feature>
<dbReference type="EMBL" id="FOJT01000003">
    <property type="protein sequence ID" value="SFA98659.1"/>
    <property type="molecule type" value="Genomic_DNA"/>
</dbReference>
<dbReference type="PROSITE" id="PS51257">
    <property type="entry name" value="PROKAR_LIPOPROTEIN"/>
    <property type="match status" value="1"/>
</dbReference>
<dbReference type="SUPFAM" id="SSF69593">
    <property type="entry name" value="Glycerol-3-phosphate (1)-acyltransferase"/>
    <property type="match status" value="1"/>
</dbReference>
<dbReference type="PANTHER" id="PTHR10434:SF64">
    <property type="entry name" value="1-ACYL-SN-GLYCEROL-3-PHOSPHATE ACYLTRANSFERASE-RELATED"/>
    <property type="match status" value="1"/>
</dbReference>
<keyword evidence="2" id="KW-0444">Lipid biosynthesis</keyword>
<accession>A0A1I0XC62</accession>
<name>A0A1I0XC62_9FLAO</name>
<keyword evidence="4" id="KW-0443">Lipid metabolism</keyword>
<comment type="pathway">
    <text evidence="1">Lipid metabolism.</text>
</comment>
<evidence type="ECO:0000313" key="8">
    <source>
        <dbReference type="EMBL" id="SFA98659.1"/>
    </source>
</evidence>
<dbReference type="PANTHER" id="PTHR10434">
    <property type="entry name" value="1-ACYL-SN-GLYCEROL-3-PHOSPHATE ACYLTRANSFERASE"/>
    <property type="match status" value="1"/>
</dbReference>
<dbReference type="SMART" id="SM00563">
    <property type="entry name" value="PlsC"/>
    <property type="match status" value="1"/>
</dbReference>
<dbReference type="OrthoDB" id="9803035at2"/>
<evidence type="ECO:0000256" key="3">
    <source>
        <dbReference type="ARBA" id="ARBA00022679"/>
    </source>
</evidence>
<feature type="domain" description="Phospholipid/glycerol acyltransferase" evidence="7">
    <location>
        <begin position="76"/>
        <end position="195"/>
    </location>
</feature>
<evidence type="ECO:0000259" key="7">
    <source>
        <dbReference type="SMART" id="SM00563"/>
    </source>
</evidence>
<dbReference type="Proteomes" id="UP000199604">
    <property type="component" value="Unassembled WGS sequence"/>
</dbReference>
<evidence type="ECO:0000256" key="5">
    <source>
        <dbReference type="ARBA" id="ARBA00023315"/>
    </source>
</evidence>
<keyword evidence="5 8" id="KW-0012">Acyltransferase</keyword>
<dbReference type="STRING" id="498292.SAMN05660845_1165"/>
<evidence type="ECO:0000256" key="6">
    <source>
        <dbReference type="SAM" id="Phobius"/>
    </source>
</evidence>
<keyword evidence="6" id="KW-0472">Membrane</keyword>
<dbReference type="RefSeq" id="WP_091474942.1">
    <property type="nucleotide sequence ID" value="NZ_FOJT01000003.1"/>
</dbReference>
<dbReference type="CDD" id="cd07989">
    <property type="entry name" value="LPLAT_AGPAT-like"/>
    <property type="match status" value="1"/>
</dbReference>
<dbReference type="AlphaFoldDB" id="A0A1I0XC62"/>
<sequence>MEKFISYPISIIYYLFFIACLLIFHPIQWICLNIFGYQAHKKSVDYLNFCLVKCTNLLGTTYKFENKDSIPKNVPIIFVANHQSLYDIVAIIWFLRRFHAKFVSKKELGKGVPSVSFNLRHGGSVLIDRKDPKQAISMIGQLSKYIEKNKRSAVIFPEGTRSKTGEPKKFAESGLKMLCKYAPSAYIVPITINNSWKMVKFGSFPMGLGNKLQFIIHEAIAVKDFPFEELMIKTENAVTQSIKV</sequence>
<proteinExistence type="predicted"/>
<dbReference type="GO" id="GO:0003841">
    <property type="term" value="F:1-acylglycerol-3-phosphate O-acyltransferase activity"/>
    <property type="evidence" value="ECO:0007669"/>
    <property type="project" value="TreeGrafter"/>
</dbReference>
<dbReference type="GO" id="GO:0006654">
    <property type="term" value="P:phosphatidic acid biosynthetic process"/>
    <property type="evidence" value="ECO:0007669"/>
    <property type="project" value="TreeGrafter"/>
</dbReference>
<dbReference type="InterPro" id="IPR002123">
    <property type="entry name" value="Plipid/glycerol_acylTrfase"/>
</dbReference>
<organism evidence="8 9">
    <name type="scientific">Flavobacterium swingsii</name>
    <dbReference type="NCBI Taxonomy" id="498292"/>
    <lineage>
        <taxon>Bacteria</taxon>
        <taxon>Pseudomonadati</taxon>
        <taxon>Bacteroidota</taxon>
        <taxon>Flavobacteriia</taxon>
        <taxon>Flavobacteriales</taxon>
        <taxon>Flavobacteriaceae</taxon>
        <taxon>Flavobacterium</taxon>
    </lineage>
</organism>
<evidence type="ECO:0000256" key="2">
    <source>
        <dbReference type="ARBA" id="ARBA00022516"/>
    </source>
</evidence>
<evidence type="ECO:0000313" key="9">
    <source>
        <dbReference type="Proteomes" id="UP000199604"/>
    </source>
</evidence>
<keyword evidence="9" id="KW-1185">Reference proteome</keyword>
<reference evidence="9" key="1">
    <citation type="submission" date="2016-10" db="EMBL/GenBank/DDBJ databases">
        <authorList>
            <person name="Varghese N."/>
            <person name="Submissions S."/>
        </authorList>
    </citation>
    <scope>NUCLEOTIDE SEQUENCE [LARGE SCALE GENOMIC DNA]</scope>
    <source>
        <strain evidence="9">DSM 21789</strain>
    </source>
</reference>
<protein>
    <submittedName>
        <fullName evidence="8">1-acyl-sn-glycerol-3-phosphate acyltransferase</fullName>
    </submittedName>
</protein>
<gene>
    <name evidence="8" type="ORF">SAMN05660845_1165</name>
</gene>
<keyword evidence="6" id="KW-1133">Transmembrane helix</keyword>